<accession>A0A2S0NJG1</accession>
<dbReference type="AlphaFoldDB" id="A0A2S0NJG1"/>
<protein>
    <submittedName>
        <fullName evidence="1">Uncharacterized protein</fullName>
    </submittedName>
</protein>
<reference evidence="2" key="1">
    <citation type="submission" date="2018-02" db="EMBL/GenBank/DDBJ databases">
        <title>Firefly genomes illuminate parallel origins of bioluminescence in beetles.</title>
        <authorList>
            <person name="Fallon T.R."/>
            <person name="Lower S.E.S."/>
            <person name="Behringer M."/>
            <person name="Weng J.-K."/>
        </authorList>
    </citation>
    <scope>NUCLEOTIDE SEQUENCE [LARGE SCALE GENOMIC DNA]</scope>
</reference>
<proteinExistence type="predicted"/>
<gene>
    <name evidence="1" type="ORF">C5T88_00965</name>
</gene>
<evidence type="ECO:0000313" key="1">
    <source>
        <dbReference type="EMBL" id="AVP49154.1"/>
    </source>
</evidence>
<dbReference type="EMBL" id="CP027019">
    <property type="protein sequence ID" value="AVP49154.1"/>
    <property type="molecule type" value="Genomic_DNA"/>
</dbReference>
<dbReference type="Proteomes" id="UP000239250">
    <property type="component" value="Chromosome"/>
</dbReference>
<evidence type="ECO:0000313" key="2">
    <source>
        <dbReference type="Proteomes" id="UP000239250"/>
    </source>
</evidence>
<dbReference type="RefSeq" id="WP_303662493.1">
    <property type="nucleotide sequence ID" value="NZ_CP027019.1"/>
</dbReference>
<name>A0A2S0NJG1_9MOLU</name>
<sequence length="226" mass="26399">MSINKKELELNFFEPALGLIIANLEFLEEELRQEQVDTSRLNILIDNFNDLEKLEDFECTAETLVNLAKDFEKTIASKANLDQFKVMSYLYLATNLAKILENDGQLNEIISNIDNDENETEEQIIEFSKAQVIELIKEKYLLIKDEINQGLKVDDAFNKVLNILIKEEDFNEFNEGNSILIELLMNQFKIKESNIAQIFNWLIFNESIILLINFWEQSLSEMDEEN</sequence>
<organism evidence="1 2">
    <name type="scientific">Williamsoniiplasma luminosum</name>
    <dbReference type="NCBI Taxonomy" id="214888"/>
    <lineage>
        <taxon>Bacteria</taxon>
        <taxon>Bacillati</taxon>
        <taxon>Mycoplasmatota</taxon>
        <taxon>Mollicutes</taxon>
        <taxon>Entomoplasmatales</taxon>
        <taxon>Williamsoniiplasma</taxon>
    </lineage>
</organism>